<evidence type="ECO:0000256" key="9">
    <source>
        <dbReference type="ARBA" id="ARBA00023159"/>
    </source>
</evidence>
<dbReference type="AlphaFoldDB" id="A0A7R8ZMC7"/>
<keyword evidence="8" id="KW-0805">Transcription regulation</keyword>
<dbReference type="SUPFAM" id="SSF63393">
    <property type="entry name" value="RNA polymerase subunits"/>
    <property type="match status" value="1"/>
</dbReference>
<dbReference type="OrthoDB" id="248751at2759"/>
<dbReference type="Pfam" id="PF06093">
    <property type="entry name" value="Spt4"/>
    <property type="match status" value="1"/>
</dbReference>
<dbReference type="EMBL" id="OB660561">
    <property type="protein sequence ID" value="CAD7225386.1"/>
    <property type="molecule type" value="Genomic_DNA"/>
</dbReference>
<comment type="function">
    <text evidence="12">Component of the DRB sensitivity-inducing factor complex (DSIF complex), which regulates transcription elongation by RNA polymerase II.</text>
</comment>
<dbReference type="CDD" id="cd07973">
    <property type="entry name" value="Spt4"/>
    <property type="match status" value="1"/>
</dbReference>
<gene>
    <name evidence="13" type="ORF">CTOB1V02_LOCUS3329</name>
</gene>
<keyword evidence="7" id="KW-0862">Zinc</keyword>
<dbReference type="PANTHER" id="PTHR12882:SF1">
    <property type="entry name" value="TRANSCRIPTION ELONGATION FACTOR SPT4"/>
    <property type="match status" value="1"/>
</dbReference>
<reference evidence="13" key="1">
    <citation type="submission" date="2020-11" db="EMBL/GenBank/DDBJ databases">
        <authorList>
            <person name="Tran Van P."/>
        </authorList>
    </citation>
    <scope>NUCLEOTIDE SEQUENCE</scope>
</reference>
<organism evidence="13">
    <name type="scientific">Cyprideis torosa</name>
    <dbReference type="NCBI Taxonomy" id="163714"/>
    <lineage>
        <taxon>Eukaryota</taxon>
        <taxon>Metazoa</taxon>
        <taxon>Ecdysozoa</taxon>
        <taxon>Arthropoda</taxon>
        <taxon>Crustacea</taxon>
        <taxon>Oligostraca</taxon>
        <taxon>Ostracoda</taxon>
        <taxon>Podocopa</taxon>
        <taxon>Podocopida</taxon>
        <taxon>Cytherocopina</taxon>
        <taxon>Cytheroidea</taxon>
        <taxon>Cytherideidae</taxon>
        <taxon>Cyprideis</taxon>
    </lineage>
</organism>
<dbReference type="GO" id="GO:0140673">
    <property type="term" value="P:transcription elongation-coupled chromatin remodeling"/>
    <property type="evidence" value="ECO:0007669"/>
    <property type="project" value="InterPro"/>
</dbReference>
<evidence type="ECO:0000256" key="1">
    <source>
        <dbReference type="ARBA" id="ARBA00004123"/>
    </source>
</evidence>
<dbReference type="InterPro" id="IPR022800">
    <property type="entry name" value="Spt4/RpoE2_Znf"/>
</dbReference>
<evidence type="ECO:0000256" key="6">
    <source>
        <dbReference type="ARBA" id="ARBA00022771"/>
    </source>
</evidence>
<evidence type="ECO:0000256" key="7">
    <source>
        <dbReference type="ARBA" id="ARBA00022833"/>
    </source>
</evidence>
<dbReference type="PANTHER" id="PTHR12882">
    <property type="entry name" value="SUPPRESSOR OF TY 4"/>
    <property type="match status" value="1"/>
</dbReference>
<keyword evidence="5" id="KW-0479">Metal-binding</keyword>
<proteinExistence type="inferred from homology"/>
<dbReference type="InterPro" id="IPR009287">
    <property type="entry name" value="Spt4"/>
</dbReference>
<keyword evidence="11 12" id="KW-0539">Nucleus</keyword>
<evidence type="ECO:0000256" key="10">
    <source>
        <dbReference type="ARBA" id="ARBA00023163"/>
    </source>
</evidence>
<evidence type="ECO:0000256" key="5">
    <source>
        <dbReference type="ARBA" id="ARBA00022723"/>
    </source>
</evidence>
<comment type="similarity">
    <text evidence="2 12">Belongs to the SPT4 family.</text>
</comment>
<evidence type="ECO:0000313" key="13">
    <source>
        <dbReference type="EMBL" id="CAD7225386.1"/>
    </source>
</evidence>
<dbReference type="GO" id="GO:0006355">
    <property type="term" value="P:regulation of DNA-templated transcription"/>
    <property type="evidence" value="ECO:0007669"/>
    <property type="project" value="InterPro"/>
</dbReference>
<evidence type="ECO:0000256" key="4">
    <source>
        <dbReference type="ARBA" id="ARBA00022491"/>
    </source>
</evidence>
<dbReference type="GO" id="GO:0032044">
    <property type="term" value="C:DSIF complex"/>
    <property type="evidence" value="ECO:0007669"/>
    <property type="project" value="TreeGrafter"/>
</dbReference>
<keyword evidence="9" id="KW-0010">Activator</keyword>
<dbReference type="InterPro" id="IPR038510">
    <property type="entry name" value="Spt4_sf"/>
</dbReference>
<sequence>MSIETIPKDLRNLRACLSCSLIKTFEQFQFDGCDNCDAFLRMKNNPDSVYDCTSSSFHGMIALTSPTDSWVAKWQRISRCQPGIYAISVTGRLPAGVVQELRSNGVAYRSRDRSTY</sequence>
<keyword evidence="10 12" id="KW-0804">Transcription</keyword>
<dbReference type="GO" id="GO:0008270">
    <property type="term" value="F:zinc ion binding"/>
    <property type="evidence" value="ECO:0007669"/>
    <property type="project" value="UniProtKB-KW"/>
</dbReference>
<evidence type="ECO:0000256" key="11">
    <source>
        <dbReference type="ARBA" id="ARBA00023242"/>
    </source>
</evidence>
<comment type="subcellular location">
    <subcellularLocation>
        <location evidence="1 12">Nucleus</location>
    </subcellularLocation>
</comment>
<evidence type="ECO:0000256" key="3">
    <source>
        <dbReference type="ARBA" id="ARBA00020182"/>
    </source>
</evidence>
<accession>A0A7R8ZMC7</accession>
<dbReference type="InterPro" id="IPR029040">
    <property type="entry name" value="RPABC4/Spt4"/>
</dbReference>
<dbReference type="SMART" id="SM01389">
    <property type="entry name" value="Spt4"/>
    <property type="match status" value="1"/>
</dbReference>
<evidence type="ECO:0000256" key="2">
    <source>
        <dbReference type="ARBA" id="ARBA00010464"/>
    </source>
</evidence>
<dbReference type="FunFam" id="3.30.40.210:FF:000001">
    <property type="entry name" value="Transcription elongation factor SPT4"/>
    <property type="match status" value="1"/>
</dbReference>
<dbReference type="PIRSF" id="PIRSF025023">
    <property type="entry name" value="Spt4"/>
    <property type="match status" value="1"/>
</dbReference>
<keyword evidence="4" id="KW-0678">Repressor</keyword>
<dbReference type="Gene3D" id="3.30.40.210">
    <property type="match status" value="1"/>
</dbReference>
<protein>
    <recommendedName>
        <fullName evidence="3 12">Transcription elongation factor SPT4</fullName>
    </recommendedName>
</protein>
<evidence type="ECO:0000256" key="12">
    <source>
        <dbReference type="PIRNR" id="PIRNR025023"/>
    </source>
</evidence>
<keyword evidence="6" id="KW-0863">Zinc-finger</keyword>
<dbReference type="GO" id="GO:0000993">
    <property type="term" value="F:RNA polymerase II complex binding"/>
    <property type="evidence" value="ECO:0007669"/>
    <property type="project" value="TreeGrafter"/>
</dbReference>
<evidence type="ECO:0000256" key="8">
    <source>
        <dbReference type="ARBA" id="ARBA00023015"/>
    </source>
</evidence>
<name>A0A7R8ZMC7_9CRUS</name>